<comment type="caution">
    <text evidence="1">The sequence shown here is derived from an EMBL/GenBank/DDBJ whole genome shotgun (WGS) entry which is preliminary data.</text>
</comment>
<evidence type="ECO:0000313" key="2">
    <source>
        <dbReference type="Proteomes" id="UP001230649"/>
    </source>
</evidence>
<accession>A0ACC2VCE1</accession>
<reference evidence="1" key="1">
    <citation type="submission" date="2023-04" db="EMBL/GenBank/DDBJ databases">
        <title>Draft Genome sequencing of Naganishia species isolated from polar environments using Oxford Nanopore Technology.</title>
        <authorList>
            <person name="Leo P."/>
            <person name="Venkateswaran K."/>
        </authorList>
    </citation>
    <scope>NUCLEOTIDE SEQUENCE</scope>
    <source>
        <strain evidence="1">MNA-CCFEE 5262</strain>
    </source>
</reference>
<dbReference type="EMBL" id="JASBWS010000107">
    <property type="protein sequence ID" value="KAJ9097043.1"/>
    <property type="molecule type" value="Genomic_DNA"/>
</dbReference>
<dbReference type="Proteomes" id="UP001230649">
    <property type="component" value="Unassembled WGS sequence"/>
</dbReference>
<gene>
    <name evidence="1" type="ORF">QFC20_006285</name>
</gene>
<proteinExistence type="predicted"/>
<sequence length="279" mass="32125">MKQFKSLSSSTFGARENAVDQYKDLFKLSSLSLTLFIATILVSILASNLSPNKLFGNLCQLVTVENVIKLWSTVYHQVSLLKHKCYNFLASWWLEYILPVFHHWQIKALEVKLQLLQAKIRAAEKRYEQDQQRCDSRSDEMKGIAQLLQILQDTVYELSTQQEKDCTTCDNRYKSLQKLQEEKLLALQITLTSLCTAGERLKEEQKRISEEHQALKEEQQRLADDQKELMDQSLPKSDSIEKVQSDVASLRSYLLDEADSNRSLLDGRRASLSQSQSSL</sequence>
<organism evidence="1 2">
    <name type="scientific">Naganishia adeliensis</name>
    <dbReference type="NCBI Taxonomy" id="92952"/>
    <lineage>
        <taxon>Eukaryota</taxon>
        <taxon>Fungi</taxon>
        <taxon>Dikarya</taxon>
        <taxon>Basidiomycota</taxon>
        <taxon>Agaricomycotina</taxon>
        <taxon>Tremellomycetes</taxon>
        <taxon>Filobasidiales</taxon>
        <taxon>Filobasidiaceae</taxon>
        <taxon>Naganishia</taxon>
    </lineage>
</organism>
<keyword evidence="2" id="KW-1185">Reference proteome</keyword>
<protein>
    <submittedName>
        <fullName evidence="1">Uncharacterized protein</fullName>
    </submittedName>
</protein>
<evidence type="ECO:0000313" key="1">
    <source>
        <dbReference type="EMBL" id="KAJ9097043.1"/>
    </source>
</evidence>
<name>A0ACC2VCE1_9TREE</name>